<comment type="caution">
    <text evidence="3">The sequence shown here is derived from an EMBL/GenBank/DDBJ whole genome shotgun (WGS) entry which is preliminary data.</text>
</comment>
<evidence type="ECO:0000313" key="4">
    <source>
        <dbReference type="Proteomes" id="UP000603453"/>
    </source>
</evidence>
<dbReference type="Proteomes" id="UP000603453">
    <property type="component" value="Unassembled WGS sequence"/>
</dbReference>
<dbReference type="SMART" id="SM00014">
    <property type="entry name" value="acidPPc"/>
    <property type="match status" value="1"/>
</dbReference>
<dbReference type="InterPro" id="IPR036938">
    <property type="entry name" value="PAP2/HPO_sf"/>
</dbReference>
<dbReference type="SUPFAM" id="SSF48317">
    <property type="entry name" value="Acid phosphatase/Vanadium-dependent haloperoxidase"/>
    <property type="match status" value="1"/>
</dbReference>
<keyword evidence="1" id="KW-0472">Membrane</keyword>
<feature type="transmembrane region" description="Helical" evidence="1">
    <location>
        <begin position="102"/>
        <end position="125"/>
    </location>
</feature>
<proteinExistence type="predicted"/>
<organism evidence="3 4">
    <name type="scientific">Mucor saturninus</name>
    <dbReference type="NCBI Taxonomy" id="64648"/>
    <lineage>
        <taxon>Eukaryota</taxon>
        <taxon>Fungi</taxon>
        <taxon>Fungi incertae sedis</taxon>
        <taxon>Mucoromycota</taxon>
        <taxon>Mucoromycotina</taxon>
        <taxon>Mucoromycetes</taxon>
        <taxon>Mucorales</taxon>
        <taxon>Mucorineae</taxon>
        <taxon>Mucoraceae</taxon>
        <taxon>Mucor</taxon>
    </lineage>
</organism>
<feature type="domain" description="Phosphatidic acid phosphatase type 2/haloperoxidase" evidence="2">
    <location>
        <begin position="36"/>
        <end position="152"/>
    </location>
</feature>
<dbReference type="EMBL" id="JAEPRD010000003">
    <property type="protein sequence ID" value="KAG2213516.1"/>
    <property type="molecule type" value="Genomic_DNA"/>
</dbReference>
<gene>
    <name evidence="3" type="ORF">INT47_009190</name>
</gene>
<accession>A0A8H7V7Z3</accession>
<protein>
    <recommendedName>
        <fullName evidence="2">Phosphatidic acid phosphatase type 2/haloperoxidase domain-containing protein</fullName>
    </recommendedName>
</protein>
<name>A0A8H7V7Z3_9FUNG</name>
<reference evidence="3" key="1">
    <citation type="submission" date="2020-12" db="EMBL/GenBank/DDBJ databases">
        <title>Metabolic potential, ecology and presence of endohyphal bacteria is reflected in genomic diversity of Mucoromycotina.</title>
        <authorList>
            <person name="Muszewska A."/>
            <person name="Okrasinska A."/>
            <person name="Steczkiewicz K."/>
            <person name="Drgas O."/>
            <person name="Orlowska M."/>
            <person name="Perlinska-Lenart U."/>
            <person name="Aleksandrzak-Piekarczyk T."/>
            <person name="Szatraj K."/>
            <person name="Zielenkiewicz U."/>
            <person name="Pilsyk S."/>
            <person name="Malc E."/>
            <person name="Mieczkowski P."/>
            <person name="Kruszewska J.S."/>
            <person name="Biernat P."/>
            <person name="Pawlowska J."/>
        </authorList>
    </citation>
    <scope>NUCLEOTIDE SEQUENCE</scope>
    <source>
        <strain evidence="3">WA0000017839</strain>
    </source>
</reference>
<dbReference type="Gene3D" id="1.20.144.10">
    <property type="entry name" value="Phosphatidic acid phosphatase type 2/haloperoxidase"/>
    <property type="match status" value="1"/>
</dbReference>
<dbReference type="GO" id="GO:0042392">
    <property type="term" value="F:sphingosine-1-phosphate phosphatase activity"/>
    <property type="evidence" value="ECO:0007669"/>
    <property type="project" value="TreeGrafter"/>
</dbReference>
<keyword evidence="4" id="KW-1185">Reference proteome</keyword>
<sequence>MAKSMKKGFLNILSYTRELVLTCNFLTVLYLRSFHIVYFTLTAATTVISAKILKRIIKQARPPPRVTASGKTQKQKKSYGMPSSHSSAIFFLNTYLQCLFNAAFTWQNICILVFFHGFAISVVWSRVRLGHHTESQVIAGSLFGFSCALVAFYLWKNYFSAFDLDGHIDGVFTHVLQLRTR</sequence>
<dbReference type="PANTHER" id="PTHR14969">
    <property type="entry name" value="SPHINGOSINE-1-PHOSPHATE PHOSPHOHYDROLASE"/>
    <property type="match status" value="1"/>
</dbReference>
<keyword evidence="1" id="KW-1133">Transmembrane helix</keyword>
<dbReference type="OrthoDB" id="302705at2759"/>
<evidence type="ECO:0000256" key="1">
    <source>
        <dbReference type="SAM" id="Phobius"/>
    </source>
</evidence>
<keyword evidence="1" id="KW-0812">Transmembrane</keyword>
<evidence type="ECO:0000313" key="3">
    <source>
        <dbReference type="EMBL" id="KAG2213516.1"/>
    </source>
</evidence>
<dbReference type="InterPro" id="IPR000326">
    <property type="entry name" value="PAP2/HPO"/>
</dbReference>
<dbReference type="Pfam" id="PF01569">
    <property type="entry name" value="PAP2"/>
    <property type="match status" value="1"/>
</dbReference>
<evidence type="ECO:0000259" key="2">
    <source>
        <dbReference type="SMART" id="SM00014"/>
    </source>
</evidence>
<dbReference type="AlphaFoldDB" id="A0A8H7V7Z3"/>
<dbReference type="PANTHER" id="PTHR14969:SF13">
    <property type="entry name" value="AT30094P"/>
    <property type="match status" value="1"/>
</dbReference>
<feature type="transmembrane region" description="Helical" evidence="1">
    <location>
        <begin position="137"/>
        <end position="155"/>
    </location>
</feature>